<reference evidence="2 3" key="1">
    <citation type="submission" date="2019-04" db="EMBL/GenBank/DDBJ databases">
        <title>Natronospirillum operosus gen. nov., sp. nov., a haloalkaliphilic satellite isolated from decaying biomass of laboratory culture of cyanobacterium Geitlerinema sp. and proposal of Natronospirillaceae fam. nov. and Saccharospirillaceae fam. nov.</title>
        <authorList>
            <person name="Kevbrin V."/>
            <person name="Boltyanskaya Y."/>
            <person name="Koziaeva V."/>
            <person name="Grouzdev D.S."/>
            <person name="Park M."/>
            <person name="Cho J."/>
        </authorList>
    </citation>
    <scope>NUCLEOTIDE SEQUENCE [LARGE SCALE GENOMIC DNA]</scope>
    <source>
        <strain evidence="2 3">G-116</strain>
    </source>
</reference>
<proteinExistence type="predicted"/>
<name>A0A4Z0W627_9GAMM</name>
<dbReference type="SUPFAM" id="SSF160719">
    <property type="entry name" value="gpW/gp25-like"/>
    <property type="match status" value="1"/>
</dbReference>
<evidence type="ECO:0000313" key="2">
    <source>
        <dbReference type="EMBL" id="TGG92540.1"/>
    </source>
</evidence>
<dbReference type="Pfam" id="PF04965">
    <property type="entry name" value="GPW_gp25"/>
    <property type="match status" value="1"/>
</dbReference>
<dbReference type="Gene3D" id="3.10.450.40">
    <property type="match status" value="1"/>
</dbReference>
<dbReference type="EMBL" id="SRMF01000005">
    <property type="protein sequence ID" value="TGG92540.1"/>
    <property type="molecule type" value="Genomic_DNA"/>
</dbReference>
<dbReference type="AlphaFoldDB" id="A0A4Z0W627"/>
<dbReference type="InterPro" id="IPR007048">
    <property type="entry name" value="IraD/Gp25-like"/>
</dbReference>
<keyword evidence="3" id="KW-1185">Reference proteome</keyword>
<dbReference type="OrthoDB" id="9802846at2"/>
<evidence type="ECO:0000259" key="1">
    <source>
        <dbReference type="Pfam" id="PF04965"/>
    </source>
</evidence>
<feature type="domain" description="IraD/Gp25-like" evidence="1">
    <location>
        <begin position="15"/>
        <end position="82"/>
    </location>
</feature>
<dbReference type="RefSeq" id="WP_135483873.1">
    <property type="nucleotide sequence ID" value="NZ_SRMF01000005.1"/>
</dbReference>
<accession>A0A4Z0W627</accession>
<comment type="caution">
    <text evidence="2">The sequence shown here is derived from an EMBL/GenBank/DDBJ whole genome shotgun (WGS) entry which is preliminary data.</text>
</comment>
<dbReference type="Proteomes" id="UP000297475">
    <property type="component" value="Unassembled WGS sequence"/>
</dbReference>
<sequence>MRGTDRKTGKAIEGLEYLRQRIDDVLTTPIGTLLLRPEYGSGLFELVDDPVDERFRVEVTSAVANALNEHIEDFRLEGVRLAEMTPTGPVFDLVGVYLPDGRRVTLERV</sequence>
<evidence type="ECO:0000313" key="3">
    <source>
        <dbReference type="Proteomes" id="UP000297475"/>
    </source>
</evidence>
<gene>
    <name evidence="2" type="ORF">E4656_13810</name>
</gene>
<protein>
    <submittedName>
        <fullName evidence="2">Baseplate assembly protein W</fullName>
    </submittedName>
</protein>
<organism evidence="2 3">
    <name type="scientific">Natronospirillum operosum</name>
    <dbReference type="NCBI Taxonomy" id="2759953"/>
    <lineage>
        <taxon>Bacteria</taxon>
        <taxon>Pseudomonadati</taxon>
        <taxon>Pseudomonadota</taxon>
        <taxon>Gammaproteobacteria</taxon>
        <taxon>Oceanospirillales</taxon>
        <taxon>Natronospirillaceae</taxon>
        <taxon>Natronospirillum</taxon>
    </lineage>
</organism>